<sequence length="117" mass="11995">MAACAVVRHADVSEDHHVGASVSARQTPTPAEHVSVDAPQITNSVQPGTLLSIGGNRVGVALLTARRAAQQFVWGAVQSCAGGARTSNGQVSTSAPIHRPSHRASLASDAEASKPPW</sequence>
<dbReference type="AlphaFoldDB" id="A0A7R9VWT6"/>
<name>A0A7R9VWT6_9CHLO</name>
<evidence type="ECO:0000313" key="2">
    <source>
        <dbReference type="EMBL" id="CAD8307003.1"/>
    </source>
</evidence>
<proteinExistence type="predicted"/>
<reference evidence="2" key="1">
    <citation type="submission" date="2021-01" db="EMBL/GenBank/DDBJ databases">
        <authorList>
            <person name="Corre E."/>
            <person name="Pelletier E."/>
            <person name="Niang G."/>
            <person name="Scheremetjew M."/>
            <person name="Finn R."/>
            <person name="Kale V."/>
            <person name="Holt S."/>
            <person name="Cochrane G."/>
            <person name="Meng A."/>
            <person name="Brown T."/>
            <person name="Cohen L."/>
        </authorList>
    </citation>
    <scope>NUCLEOTIDE SEQUENCE</scope>
    <source>
        <strain evidence="2">CCMP219</strain>
    </source>
</reference>
<protein>
    <submittedName>
        <fullName evidence="2">Uncharacterized protein</fullName>
    </submittedName>
</protein>
<organism evidence="2">
    <name type="scientific">Chlamydomonas euryale</name>
    <dbReference type="NCBI Taxonomy" id="1486919"/>
    <lineage>
        <taxon>Eukaryota</taxon>
        <taxon>Viridiplantae</taxon>
        <taxon>Chlorophyta</taxon>
        <taxon>core chlorophytes</taxon>
        <taxon>Chlorophyceae</taxon>
        <taxon>CS clade</taxon>
        <taxon>Chlamydomonadales</taxon>
        <taxon>Chlamydomonadaceae</taxon>
        <taxon>Chlamydomonas</taxon>
    </lineage>
</organism>
<evidence type="ECO:0000256" key="1">
    <source>
        <dbReference type="SAM" id="MobiDB-lite"/>
    </source>
</evidence>
<feature type="region of interest" description="Disordered" evidence="1">
    <location>
        <begin position="83"/>
        <end position="117"/>
    </location>
</feature>
<accession>A0A7R9VWT6</accession>
<gene>
    <name evidence="2" type="ORF">CEUR00632_LOCUS18905</name>
</gene>
<feature type="compositionally biased region" description="Polar residues" evidence="1">
    <location>
        <begin position="85"/>
        <end position="95"/>
    </location>
</feature>
<dbReference type="EMBL" id="HBEC01040682">
    <property type="protein sequence ID" value="CAD8307003.1"/>
    <property type="molecule type" value="Transcribed_RNA"/>
</dbReference>